<evidence type="ECO:0000256" key="6">
    <source>
        <dbReference type="SAM" id="Phobius"/>
    </source>
</evidence>
<feature type="transmembrane region" description="Helical" evidence="6">
    <location>
        <begin position="164"/>
        <end position="185"/>
    </location>
</feature>
<feature type="transmembrane region" description="Helical" evidence="6">
    <location>
        <begin position="206"/>
        <end position="232"/>
    </location>
</feature>
<proteinExistence type="predicted"/>
<feature type="transmembrane region" description="Helical" evidence="6">
    <location>
        <begin position="424"/>
        <end position="447"/>
    </location>
</feature>
<reference evidence="7 8" key="1">
    <citation type="submission" date="2015-01" db="EMBL/GenBank/DDBJ databases">
        <authorList>
            <person name="Filippidou S."/>
            <person name="Jeanneret N."/>
            <person name="Russel-Delif L."/>
            <person name="Junier T."/>
            <person name="Wunderlin T."/>
            <person name="Molina V."/>
            <person name="Johnson S.L."/>
            <person name="Davenport K.W."/>
            <person name="Chain P.S."/>
            <person name="Dorador C."/>
            <person name="Junier P."/>
        </authorList>
    </citation>
    <scope>NUCLEOTIDE SEQUENCE [LARGE SCALE GENOMIC DNA]</scope>
    <source>
        <strain evidence="7 8">Et7/4</strain>
    </source>
</reference>
<dbReference type="Proteomes" id="UP000032522">
    <property type="component" value="Unassembled WGS sequence"/>
</dbReference>
<dbReference type="EMBL" id="JYBP01000003">
    <property type="protein sequence ID" value="KJE28161.1"/>
    <property type="molecule type" value="Genomic_DNA"/>
</dbReference>
<feature type="transmembrane region" description="Helical" evidence="6">
    <location>
        <begin position="84"/>
        <end position="103"/>
    </location>
</feature>
<dbReference type="PANTHER" id="PTHR30250">
    <property type="entry name" value="PST FAMILY PREDICTED COLANIC ACID TRANSPORTER"/>
    <property type="match status" value="1"/>
</dbReference>
<organism evidence="7 8">
    <name type="scientific">Geobacillus kaustophilus</name>
    <dbReference type="NCBI Taxonomy" id="1462"/>
    <lineage>
        <taxon>Bacteria</taxon>
        <taxon>Bacillati</taxon>
        <taxon>Bacillota</taxon>
        <taxon>Bacilli</taxon>
        <taxon>Bacillales</taxon>
        <taxon>Anoxybacillaceae</taxon>
        <taxon>Geobacillus</taxon>
        <taxon>Geobacillus thermoleovorans group</taxon>
    </lineage>
</organism>
<gene>
    <name evidence="7" type="ORF">LG52_3391</name>
</gene>
<dbReference type="RefSeq" id="WP_044732781.1">
    <property type="nucleotide sequence ID" value="NZ_JYBP01000003.1"/>
</dbReference>
<comment type="subcellular location">
    <subcellularLocation>
        <location evidence="1">Cell membrane</location>
        <topology evidence="1">Multi-pass membrane protein</topology>
    </subcellularLocation>
</comment>
<evidence type="ECO:0000256" key="2">
    <source>
        <dbReference type="ARBA" id="ARBA00022475"/>
    </source>
</evidence>
<evidence type="ECO:0000313" key="8">
    <source>
        <dbReference type="Proteomes" id="UP000032522"/>
    </source>
</evidence>
<feature type="transmembrane region" description="Helical" evidence="6">
    <location>
        <begin position="346"/>
        <end position="365"/>
    </location>
</feature>
<dbReference type="GO" id="GO:0005886">
    <property type="term" value="C:plasma membrane"/>
    <property type="evidence" value="ECO:0007669"/>
    <property type="project" value="UniProtKB-SubCell"/>
</dbReference>
<dbReference type="InterPro" id="IPR050833">
    <property type="entry name" value="Poly_Biosynth_Transport"/>
</dbReference>
<protein>
    <submittedName>
        <fullName evidence="7">Polysaccharide biosynthesis family protein</fullName>
    </submittedName>
</protein>
<comment type="caution">
    <text evidence="7">The sequence shown here is derived from an EMBL/GenBank/DDBJ whole genome shotgun (WGS) entry which is preliminary data.</text>
</comment>
<dbReference type="OrthoDB" id="385011at2"/>
<dbReference type="PANTHER" id="PTHR30250:SF11">
    <property type="entry name" value="O-ANTIGEN TRANSPORTER-RELATED"/>
    <property type="match status" value="1"/>
</dbReference>
<feature type="transmembrane region" description="Helical" evidence="6">
    <location>
        <begin position="139"/>
        <end position="158"/>
    </location>
</feature>
<feature type="transmembrane region" description="Helical" evidence="6">
    <location>
        <begin position="109"/>
        <end position="127"/>
    </location>
</feature>
<name>A0A0D8BVF1_GEOKU</name>
<feature type="transmembrane region" description="Helical" evidence="6">
    <location>
        <begin position="280"/>
        <end position="303"/>
    </location>
</feature>
<dbReference type="AlphaFoldDB" id="A0A0D8BVF1"/>
<keyword evidence="5 6" id="KW-0472">Membrane</keyword>
<keyword evidence="4 6" id="KW-1133">Transmembrane helix</keyword>
<evidence type="ECO:0000256" key="1">
    <source>
        <dbReference type="ARBA" id="ARBA00004651"/>
    </source>
</evidence>
<evidence type="ECO:0000256" key="5">
    <source>
        <dbReference type="ARBA" id="ARBA00023136"/>
    </source>
</evidence>
<evidence type="ECO:0000256" key="3">
    <source>
        <dbReference type="ARBA" id="ARBA00022692"/>
    </source>
</evidence>
<feature type="transmembrane region" description="Helical" evidence="6">
    <location>
        <begin position="309"/>
        <end position="334"/>
    </location>
</feature>
<feature type="transmembrane region" description="Helical" evidence="6">
    <location>
        <begin position="43"/>
        <end position="63"/>
    </location>
</feature>
<feature type="transmembrane region" description="Helical" evidence="6">
    <location>
        <begin position="238"/>
        <end position="259"/>
    </location>
</feature>
<sequence>MQFIKNALRVVFSNLILLLSNVVLGLILPTFLSVESYGEYRLFLFYAGYIGLLHFGFIDAMYLKYGGINRDLVNKQVLRKEHDVFFLYQLAIATIIFLGAFLFKNIFYILFALSVLPLNVGSFHKLFYQATGQFKKYSYISITSTLINLLLISLLLFFRERSATSYILFTVVTYLIVYIIMEVDFYKYTRGIKAKGQVSILKYNKVGIFILVGNICVLLISSIGSWIVQLFFGIKNFAYYSFAVSMMNMVLLIINGVGLTFYNYIAKNEDKDTLILIKDILLIIGALAGCIYFILDFIVKLLLSKYEVALSIIAISFTTFPYLMVINVIILNIYKARKQEKKYLKVVLTVFVVGIILNGLAFLLFRSMDSIAFATLLSYIVWYIYSIFIDFNYLKGTKREIFFLEVHGITFLISANYFTWYYGLLFYFCIMFLLSIVLYRKSIAWLLSKIKNTKN</sequence>
<dbReference type="PATRIC" id="fig|1462.6.peg.3734"/>
<accession>A0A0D8BVF1</accession>
<evidence type="ECO:0000313" key="7">
    <source>
        <dbReference type="EMBL" id="KJE28161.1"/>
    </source>
</evidence>
<keyword evidence="2" id="KW-1003">Cell membrane</keyword>
<feature type="transmembrane region" description="Helical" evidence="6">
    <location>
        <begin position="371"/>
        <end position="389"/>
    </location>
</feature>
<evidence type="ECO:0000256" key="4">
    <source>
        <dbReference type="ARBA" id="ARBA00022989"/>
    </source>
</evidence>
<keyword evidence="3 6" id="KW-0812">Transmembrane</keyword>
<feature type="transmembrane region" description="Helical" evidence="6">
    <location>
        <begin position="12"/>
        <end position="31"/>
    </location>
</feature>